<feature type="transmembrane region" description="Helical" evidence="6">
    <location>
        <begin position="147"/>
        <end position="172"/>
    </location>
</feature>
<reference evidence="7" key="1">
    <citation type="journal article" date="2013" name="Genetics">
        <title>The draft genome and transcriptome of Panagrellus redivivus are shaped by the harsh demands of a free-living lifestyle.</title>
        <authorList>
            <person name="Srinivasan J."/>
            <person name="Dillman A.R."/>
            <person name="Macchietto M.G."/>
            <person name="Heikkinen L."/>
            <person name="Lakso M."/>
            <person name="Fracchia K.M."/>
            <person name="Antoshechkin I."/>
            <person name="Mortazavi A."/>
            <person name="Wong G."/>
            <person name="Sternberg P.W."/>
        </authorList>
    </citation>
    <scope>NUCLEOTIDE SEQUENCE [LARGE SCALE GENOMIC DNA]</scope>
    <source>
        <strain evidence="7">MT8872</strain>
    </source>
</reference>
<accession>A0A7E4VEY4</accession>
<dbReference type="Pfam" id="PF00230">
    <property type="entry name" value="MIP"/>
    <property type="match status" value="1"/>
</dbReference>
<dbReference type="InterPro" id="IPR000425">
    <property type="entry name" value="MIP"/>
</dbReference>
<evidence type="ECO:0000313" key="8">
    <source>
        <dbReference type="WBParaSite" id="Pan_g19679.t1"/>
    </source>
</evidence>
<dbReference type="PRINTS" id="PR00783">
    <property type="entry name" value="MINTRINSICP"/>
</dbReference>
<evidence type="ECO:0000256" key="4">
    <source>
        <dbReference type="ARBA" id="ARBA00023136"/>
    </source>
</evidence>
<evidence type="ECO:0000256" key="3">
    <source>
        <dbReference type="ARBA" id="ARBA00022989"/>
    </source>
</evidence>
<keyword evidence="4 6" id="KW-0472">Membrane</keyword>
<sequence>MSSKPSEPKFQPVEVPSIDGVNMAPHNDKIHPSQNATVHVSTQYSEQASSSSPAMVTFTSNQPTVTANLDYTDPLMVFVMPSVSEFIGMIVYVFITDLLGLAGNSSTARISIAIFDGIILAALIAALGPFKGLHFNPATTLGAMMTFNIRFLVGVSVIFVQCFGAFFGALLVRGVLRNSAFMDAFSSLGIIELINEYPPPEEGDNDHYSSRFQIYLLEAVQTAILITVFLLTSTNLPLSTVAITTGFVRSTTAFISMQSIGQSGNLARLLANNVVSSIFLMQDRVWRLFYLYFFAFITAPIIAAILFWALNTARLPRPELQQLPTQQAVQR</sequence>
<keyword evidence="5" id="KW-0813">Transport</keyword>
<dbReference type="PANTHER" id="PTHR19139:SF284">
    <property type="entry name" value="AQUAPORIN"/>
    <property type="match status" value="1"/>
</dbReference>
<evidence type="ECO:0000256" key="6">
    <source>
        <dbReference type="SAM" id="Phobius"/>
    </source>
</evidence>
<evidence type="ECO:0000256" key="1">
    <source>
        <dbReference type="ARBA" id="ARBA00004141"/>
    </source>
</evidence>
<evidence type="ECO:0000313" key="7">
    <source>
        <dbReference type="Proteomes" id="UP000492821"/>
    </source>
</evidence>
<feature type="transmembrane region" description="Helical" evidence="6">
    <location>
        <begin position="75"/>
        <end position="95"/>
    </location>
</feature>
<dbReference type="SUPFAM" id="SSF81338">
    <property type="entry name" value="Aquaporin-like"/>
    <property type="match status" value="1"/>
</dbReference>
<organism evidence="7 8">
    <name type="scientific">Panagrellus redivivus</name>
    <name type="common">Microworm</name>
    <dbReference type="NCBI Taxonomy" id="6233"/>
    <lineage>
        <taxon>Eukaryota</taxon>
        <taxon>Metazoa</taxon>
        <taxon>Ecdysozoa</taxon>
        <taxon>Nematoda</taxon>
        <taxon>Chromadorea</taxon>
        <taxon>Rhabditida</taxon>
        <taxon>Tylenchina</taxon>
        <taxon>Panagrolaimomorpha</taxon>
        <taxon>Panagrolaimoidea</taxon>
        <taxon>Panagrolaimidae</taxon>
        <taxon>Panagrellus</taxon>
    </lineage>
</organism>
<proteinExistence type="inferred from homology"/>
<reference evidence="8" key="2">
    <citation type="submission" date="2020-10" db="UniProtKB">
        <authorList>
            <consortium name="WormBaseParasite"/>
        </authorList>
    </citation>
    <scope>IDENTIFICATION</scope>
</reference>
<evidence type="ECO:0000256" key="2">
    <source>
        <dbReference type="ARBA" id="ARBA00022692"/>
    </source>
</evidence>
<evidence type="ECO:0000256" key="5">
    <source>
        <dbReference type="RuleBase" id="RU000477"/>
    </source>
</evidence>
<feature type="transmembrane region" description="Helical" evidence="6">
    <location>
        <begin position="107"/>
        <end position="127"/>
    </location>
</feature>
<dbReference type="AlphaFoldDB" id="A0A7E4VEY4"/>
<dbReference type="Gene3D" id="1.20.1080.10">
    <property type="entry name" value="Glycerol uptake facilitator protein"/>
    <property type="match status" value="1"/>
</dbReference>
<keyword evidence="7" id="KW-1185">Reference proteome</keyword>
<dbReference type="InterPro" id="IPR034294">
    <property type="entry name" value="Aquaporin_transptr"/>
</dbReference>
<dbReference type="GO" id="GO:0015250">
    <property type="term" value="F:water channel activity"/>
    <property type="evidence" value="ECO:0007669"/>
    <property type="project" value="TreeGrafter"/>
</dbReference>
<dbReference type="Proteomes" id="UP000492821">
    <property type="component" value="Unassembled WGS sequence"/>
</dbReference>
<comment type="similarity">
    <text evidence="5">Belongs to the MIP/aquaporin (TC 1.A.8) family.</text>
</comment>
<comment type="subcellular location">
    <subcellularLocation>
        <location evidence="1">Membrane</location>
        <topology evidence="1">Multi-pass membrane protein</topology>
    </subcellularLocation>
</comment>
<keyword evidence="3 6" id="KW-1133">Transmembrane helix</keyword>
<protein>
    <submittedName>
        <fullName evidence="8">MFS domain-containing protein</fullName>
    </submittedName>
</protein>
<dbReference type="GO" id="GO:0005886">
    <property type="term" value="C:plasma membrane"/>
    <property type="evidence" value="ECO:0007669"/>
    <property type="project" value="TreeGrafter"/>
</dbReference>
<dbReference type="InterPro" id="IPR023271">
    <property type="entry name" value="Aquaporin-like"/>
</dbReference>
<keyword evidence="2 5" id="KW-0812">Transmembrane</keyword>
<feature type="transmembrane region" description="Helical" evidence="6">
    <location>
        <begin position="289"/>
        <end position="310"/>
    </location>
</feature>
<dbReference type="WBParaSite" id="Pan_g19679.t1">
    <property type="protein sequence ID" value="Pan_g19679.t1"/>
    <property type="gene ID" value="Pan_g19679"/>
</dbReference>
<name>A0A7E4VEY4_PANRE</name>
<dbReference type="PANTHER" id="PTHR19139">
    <property type="entry name" value="AQUAPORIN TRANSPORTER"/>
    <property type="match status" value="1"/>
</dbReference>